<dbReference type="Gene3D" id="1.10.10.10">
    <property type="entry name" value="Winged helix-like DNA-binding domain superfamily/Winged helix DNA-binding domain"/>
    <property type="match status" value="1"/>
</dbReference>
<accession>A0ABP7IW00</accession>
<feature type="domain" description="HTH luxR-type" evidence="1">
    <location>
        <begin position="29"/>
        <end position="70"/>
    </location>
</feature>
<protein>
    <recommendedName>
        <fullName evidence="1">HTH luxR-type domain-containing protein</fullName>
    </recommendedName>
</protein>
<dbReference type="SUPFAM" id="SSF46894">
    <property type="entry name" value="C-terminal effector domain of the bipartite response regulators"/>
    <property type="match status" value="1"/>
</dbReference>
<comment type="caution">
    <text evidence="2">The sequence shown here is derived from an EMBL/GenBank/DDBJ whole genome shotgun (WGS) entry which is preliminary data.</text>
</comment>
<dbReference type="PRINTS" id="PR00038">
    <property type="entry name" value="HTHLUXR"/>
</dbReference>
<keyword evidence="3" id="KW-1185">Reference proteome</keyword>
<dbReference type="EMBL" id="BAAAZR010000021">
    <property type="protein sequence ID" value="GAA3827728.1"/>
    <property type="molecule type" value="Genomic_DNA"/>
</dbReference>
<dbReference type="Pfam" id="PF00196">
    <property type="entry name" value="GerE"/>
    <property type="match status" value="1"/>
</dbReference>
<dbReference type="InterPro" id="IPR016032">
    <property type="entry name" value="Sig_transdc_resp-reg_C-effctor"/>
</dbReference>
<name>A0ABP7IW00_9ACTN</name>
<dbReference type="InterPro" id="IPR000792">
    <property type="entry name" value="Tscrpt_reg_LuxR_C"/>
</dbReference>
<organism evidence="2 3">
    <name type="scientific">Sphaerisporangium flaviroseum</name>
    <dbReference type="NCBI Taxonomy" id="509199"/>
    <lineage>
        <taxon>Bacteria</taxon>
        <taxon>Bacillati</taxon>
        <taxon>Actinomycetota</taxon>
        <taxon>Actinomycetes</taxon>
        <taxon>Streptosporangiales</taxon>
        <taxon>Streptosporangiaceae</taxon>
        <taxon>Sphaerisporangium</taxon>
    </lineage>
</organism>
<evidence type="ECO:0000313" key="3">
    <source>
        <dbReference type="Proteomes" id="UP001500888"/>
    </source>
</evidence>
<reference evidence="3" key="1">
    <citation type="journal article" date="2019" name="Int. J. Syst. Evol. Microbiol.">
        <title>The Global Catalogue of Microorganisms (GCM) 10K type strain sequencing project: providing services to taxonomists for standard genome sequencing and annotation.</title>
        <authorList>
            <consortium name="The Broad Institute Genomics Platform"/>
            <consortium name="The Broad Institute Genome Sequencing Center for Infectious Disease"/>
            <person name="Wu L."/>
            <person name="Ma J."/>
        </authorList>
    </citation>
    <scope>NUCLEOTIDE SEQUENCE [LARGE SCALE GENOMIC DNA]</scope>
    <source>
        <strain evidence="3">JCM 16908</strain>
    </source>
</reference>
<evidence type="ECO:0000313" key="2">
    <source>
        <dbReference type="EMBL" id="GAA3827728.1"/>
    </source>
</evidence>
<dbReference type="Proteomes" id="UP001500888">
    <property type="component" value="Unassembled WGS sequence"/>
</dbReference>
<dbReference type="InterPro" id="IPR036388">
    <property type="entry name" value="WH-like_DNA-bd_sf"/>
</dbReference>
<dbReference type="SMART" id="SM00421">
    <property type="entry name" value="HTH_LUXR"/>
    <property type="match status" value="1"/>
</dbReference>
<proteinExistence type="predicted"/>
<sequence length="76" mass="8075">MLGQFGCYGGEGAGVGRAAVDHQQGWPGASRLNAEIARRLHLSKATVKGHVSRILVKLDCPNRTRAGLLAQHAMRG</sequence>
<evidence type="ECO:0000259" key="1">
    <source>
        <dbReference type="SMART" id="SM00421"/>
    </source>
</evidence>
<gene>
    <name evidence="2" type="ORF">GCM10022226_55760</name>
</gene>